<feature type="coiled-coil region" evidence="2">
    <location>
        <begin position="275"/>
        <end position="345"/>
    </location>
</feature>
<dbReference type="InterPro" id="IPR006600">
    <property type="entry name" value="HTH_CenpB_DNA-bd_dom"/>
</dbReference>
<gene>
    <name evidence="4" type="ORF">B7463_g4628</name>
</gene>
<accession>A0A3E2HE55</accession>
<dbReference type="Pfam" id="PF03221">
    <property type="entry name" value="HTH_Tnp_Tc5"/>
    <property type="match status" value="1"/>
</dbReference>
<sequence length="366" mass="41532">MPPYKEEDVQGAIDAVLHGQSVQGASCDWGIPRTTLMGRIQGLEPRRSSHQLQQILSESQEIQLANWILCQSNIGYAPSHTTVRSMVTKLLQLNGLNRTPGKNWMNRFLACHPEIHTIKGVRIDNQCINGASPEAIRMFFELFDAPIIKDIPPQHRYNMDETGIMEGLGVNGLVLRSSERKRIYVKSSASPHWTTILECISATGQPLNSGQVIQPLPEPQTPKKPTHELEKVADINIFTPSHGYQITELVWQIQKHLENSNYTTRLLLRKVSKALDDKNMVLALKNRRIEELELQLEAIRPSKRLRVPENPNSKFVKIPEIMKAKEELEAKIASWKAKNPELMAVTASKLVESIPMEQLMFEFQLE</sequence>
<feature type="domain" description="HTH CENPB-type" evidence="3">
    <location>
        <begin position="48"/>
        <end position="118"/>
    </location>
</feature>
<dbReference type="STRING" id="5539.A0A3E2HE55"/>
<dbReference type="OrthoDB" id="3780765at2759"/>
<keyword evidence="5" id="KW-1185">Reference proteome</keyword>
<evidence type="ECO:0000256" key="2">
    <source>
        <dbReference type="SAM" id="Coils"/>
    </source>
</evidence>
<dbReference type="AlphaFoldDB" id="A0A3E2HE55"/>
<evidence type="ECO:0000313" key="5">
    <source>
        <dbReference type="Proteomes" id="UP000258309"/>
    </source>
</evidence>
<dbReference type="OMA" id="HPEIHTI"/>
<proteinExistence type="predicted"/>
<dbReference type="Proteomes" id="UP000258309">
    <property type="component" value="Unassembled WGS sequence"/>
</dbReference>
<name>A0A3E2HE55_SCYLI</name>
<feature type="non-terminal residue" evidence="4">
    <location>
        <position position="1"/>
    </location>
</feature>
<organism evidence="4 5">
    <name type="scientific">Scytalidium lignicola</name>
    <name type="common">Hyphomycete</name>
    <dbReference type="NCBI Taxonomy" id="5539"/>
    <lineage>
        <taxon>Eukaryota</taxon>
        <taxon>Fungi</taxon>
        <taxon>Dikarya</taxon>
        <taxon>Ascomycota</taxon>
        <taxon>Pezizomycotina</taxon>
        <taxon>Leotiomycetes</taxon>
        <taxon>Leotiomycetes incertae sedis</taxon>
        <taxon>Scytalidium</taxon>
    </lineage>
</organism>
<keyword evidence="2" id="KW-0175">Coiled coil</keyword>
<protein>
    <recommendedName>
        <fullName evidence="3">HTH CENPB-type domain-containing protein</fullName>
    </recommendedName>
</protein>
<dbReference type="Gene3D" id="1.10.10.60">
    <property type="entry name" value="Homeodomain-like"/>
    <property type="match status" value="1"/>
</dbReference>
<evidence type="ECO:0000259" key="3">
    <source>
        <dbReference type="PROSITE" id="PS51253"/>
    </source>
</evidence>
<keyword evidence="1" id="KW-0238">DNA-binding</keyword>
<comment type="caution">
    <text evidence="4">The sequence shown here is derived from an EMBL/GenBank/DDBJ whole genome shotgun (WGS) entry which is preliminary data.</text>
</comment>
<evidence type="ECO:0000313" key="4">
    <source>
        <dbReference type="EMBL" id="RFU31689.1"/>
    </source>
</evidence>
<evidence type="ECO:0000256" key="1">
    <source>
        <dbReference type="ARBA" id="ARBA00023125"/>
    </source>
</evidence>
<dbReference type="GO" id="GO:0003677">
    <property type="term" value="F:DNA binding"/>
    <property type="evidence" value="ECO:0007669"/>
    <property type="project" value="UniProtKB-KW"/>
</dbReference>
<dbReference type="PROSITE" id="PS51253">
    <property type="entry name" value="HTH_CENPB"/>
    <property type="match status" value="1"/>
</dbReference>
<reference evidence="4 5" key="1">
    <citation type="submission" date="2018-05" db="EMBL/GenBank/DDBJ databases">
        <title>Draft genome sequence of Scytalidium lignicola DSM 105466, a ubiquitous saprotrophic fungus.</title>
        <authorList>
            <person name="Buettner E."/>
            <person name="Gebauer A.M."/>
            <person name="Hofrichter M."/>
            <person name="Liers C."/>
            <person name="Kellner H."/>
        </authorList>
    </citation>
    <scope>NUCLEOTIDE SEQUENCE [LARGE SCALE GENOMIC DNA]</scope>
    <source>
        <strain evidence="4 5">DSM 105466</strain>
    </source>
</reference>
<dbReference type="InterPro" id="IPR009057">
    <property type="entry name" value="Homeodomain-like_sf"/>
</dbReference>
<dbReference type="EMBL" id="NCSJ02000070">
    <property type="protein sequence ID" value="RFU31689.1"/>
    <property type="molecule type" value="Genomic_DNA"/>
</dbReference>
<feature type="non-terminal residue" evidence="4">
    <location>
        <position position="366"/>
    </location>
</feature>
<dbReference type="SUPFAM" id="SSF46689">
    <property type="entry name" value="Homeodomain-like"/>
    <property type="match status" value="1"/>
</dbReference>